<accession>A0ACC0BIE6</accession>
<keyword evidence="2" id="KW-1185">Reference proteome</keyword>
<dbReference type="EMBL" id="CM044703">
    <property type="protein sequence ID" value="KAI5672405.1"/>
    <property type="molecule type" value="Genomic_DNA"/>
</dbReference>
<name>A0ACC0BIE6_CATRO</name>
<sequence length="144" mass="16512">MENEYQFYFCNSIGTLLEKTQFIEFNSISSAIPRVDKHHFNIGNYASCVLGVEDKGRNMEKELRAILEELPISLSLNLSLMTSFKGLKIKERFPSCSQFVQLARIIQRNEKWLRLEKSDPTSDDSPAPIVASRLLPEISWKSTP</sequence>
<protein>
    <submittedName>
        <fullName evidence="1">Uncharacterized protein</fullName>
    </submittedName>
</protein>
<gene>
    <name evidence="1" type="ORF">M9H77_12769</name>
</gene>
<proteinExistence type="predicted"/>
<comment type="caution">
    <text evidence="1">The sequence shown here is derived from an EMBL/GenBank/DDBJ whole genome shotgun (WGS) entry which is preliminary data.</text>
</comment>
<dbReference type="Proteomes" id="UP001060085">
    <property type="component" value="Linkage Group LG03"/>
</dbReference>
<reference evidence="2" key="1">
    <citation type="journal article" date="2023" name="Nat. Plants">
        <title>Single-cell RNA sequencing provides a high-resolution roadmap for understanding the multicellular compartmentation of specialized metabolism.</title>
        <authorList>
            <person name="Sun S."/>
            <person name="Shen X."/>
            <person name="Li Y."/>
            <person name="Li Y."/>
            <person name="Wang S."/>
            <person name="Li R."/>
            <person name="Zhang H."/>
            <person name="Shen G."/>
            <person name="Guo B."/>
            <person name="Wei J."/>
            <person name="Xu J."/>
            <person name="St-Pierre B."/>
            <person name="Chen S."/>
            <person name="Sun C."/>
        </authorList>
    </citation>
    <scope>NUCLEOTIDE SEQUENCE [LARGE SCALE GENOMIC DNA]</scope>
</reference>
<evidence type="ECO:0000313" key="1">
    <source>
        <dbReference type="EMBL" id="KAI5672405.1"/>
    </source>
</evidence>
<evidence type="ECO:0000313" key="2">
    <source>
        <dbReference type="Proteomes" id="UP001060085"/>
    </source>
</evidence>
<organism evidence="1 2">
    <name type="scientific">Catharanthus roseus</name>
    <name type="common">Madagascar periwinkle</name>
    <name type="synonym">Vinca rosea</name>
    <dbReference type="NCBI Taxonomy" id="4058"/>
    <lineage>
        <taxon>Eukaryota</taxon>
        <taxon>Viridiplantae</taxon>
        <taxon>Streptophyta</taxon>
        <taxon>Embryophyta</taxon>
        <taxon>Tracheophyta</taxon>
        <taxon>Spermatophyta</taxon>
        <taxon>Magnoliopsida</taxon>
        <taxon>eudicotyledons</taxon>
        <taxon>Gunneridae</taxon>
        <taxon>Pentapetalae</taxon>
        <taxon>asterids</taxon>
        <taxon>lamiids</taxon>
        <taxon>Gentianales</taxon>
        <taxon>Apocynaceae</taxon>
        <taxon>Rauvolfioideae</taxon>
        <taxon>Vinceae</taxon>
        <taxon>Catharanthinae</taxon>
        <taxon>Catharanthus</taxon>
    </lineage>
</organism>